<feature type="transmembrane region" description="Helical" evidence="2">
    <location>
        <begin position="656"/>
        <end position="679"/>
    </location>
</feature>
<gene>
    <name evidence="3" type="ORF">FKZ61_14045</name>
</gene>
<evidence type="ECO:0000313" key="4">
    <source>
        <dbReference type="Proteomes" id="UP000317371"/>
    </source>
</evidence>
<dbReference type="AlphaFoldDB" id="A0A540VDW3"/>
<feature type="transmembrane region" description="Helical" evidence="2">
    <location>
        <begin position="153"/>
        <end position="170"/>
    </location>
</feature>
<feature type="transmembrane region" description="Helical" evidence="2">
    <location>
        <begin position="206"/>
        <end position="227"/>
    </location>
</feature>
<comment type="caution">
    <text evidence="3">The sequence shown here is derived from an EMBL/GenBank/DDBJ whole genome shotgun (WGS) entry which is preliminary data.</text>
</comment>
<feature type="transmembrane region" description="Helical" evidence="2">
    <location>
        <begin position="364"/>
        <end position="382"/>
    </location>
</feature>
<name>A0A540VDW3_9CHLR</name>
<proteinExistence type="predicted"/>
<dbReference type="InParanoid" id="A0A540VDW3"/>
<feature type="transmembrane region" description="Helical" evidence="2">
    <location>
        <begin position="123"/>
        <end position="146"/>
    </location>
</feature>
<feature type="transmembrane region" description="Helical" evidence="2">
    <location>
        <begin position="433"/>
        <end position="452"/>
    </location>
</feature>
<dbReference type="RefSeq" id="WP_141610779.1">
    <property type="nucleotide sequence ID" value="NZ_VIGC02000018.1"/>
</dbReference>
<feature type="transmembrane region" description="Helical" evidence="2">
    <location>
        <begin position="333"/>
        <end position="352"/>
    </location>
</feature>
<keyword evidence="2" id="KW-0812">Transmembrane</keyword>
<evidence type="ECO:0000256" key="2">
    <source>
        <dbReference type="SAM" id="Phobius"/>
    </source>
</evidence>
<feature type="transmembrane region" description="Helical" evidence="2">
    <location>
        <begin position="266"/>
        <end position="289"/>
    </location>
</feature>
<dbReference type="EMBL" id="VIGC01000018">
    <property type="protein sequence ID" value="TQE94927.1"/>
    <property type="molecule type" value="Genomic_DNA"/>
</dbReference>
<protein>
    <recommendedName>
        <fullName evidence="5">Membrane protein 6-pyruvoyl-tetrahydropterin synthase-related domain-containing protein</fullName>
    </recommendedName>
</protein>
<evidence type="ECO:0000313" key="3">
    <source>
        <dbReference type="EMBL" id="TQE94927.1"/>
    </source>
</evidence>
<feature type="transmembrane region" description="Helical" evidence="2">
    <location>
        <begin position="402"/>
        <end position="421"/>
    </location>
</feature>
<dbReference type="Proteomes" id="UP000317371">
    <property type="component" value="Unassembled WGS sequence"/>
</dbReference>
<evidence type="ECO:0008006" key="5">
    <source>
        <dbReference type="Google" id="ProtNLM"/>
    </source>
</evidence>
<sequence length="694" mass="77044">MANDNPRDSAAARPVQPQPSSSARLGESTVLPLWRDSLFWLTLALSLFAVAPFMLPGYFWGANDARHHVYFLFEFDRLVQDGIWWPRWSPDFAFGYGYPFFNIYAPLSHFLAELLLHFGGLSYTAAIESVFGLSVVASAAAMYAFVRDWGSRHMAVVAALVYVYAPYHLLNLYVRANLTESMALVWLPLCLWTVRQATLRPSYGWFLGVALSFAGLMLTSNLVFVLFSPFLGLYLALLGARQASGVGGAPRVRAVGAWLGRWIRQVWVPGLGLAAGLGCSAVFWLPMALERQYVRVDQWFDGRYDFRGHFLYFFQLFSPRWGFKASIPGPDDLMGFQLGPVPLILAVVGVILVWRQVPSLRGEIAFWAGVGLVTTLLTLRWAAPLWDLPLLGTFLGFAQFPWRWFSVTLVCLSLLAALPLHPALGGGGTSLRLNLPLLAVILLVLLGSYPLLRVEIVPPAEGPVGLPALMRFQQSSDEMTGSTAWVKEIPTWSPMADEYISREKAGEAVTPVASMVDYTTLNYNRETGFVVNSESRSSIHEEVWYWSPLPGRRIVFNQFYYPGWRAYLLDGKHGKPVRELPIVPEGCLPPGMSPPKGEYAMPCPPLPPGTDDLVNLAEEPTRTDSTLGRMTVPVPPGEGYVLLRYEDTPPRTIGKFISLATFVILLLTGVLTGVLSGVLSDSGRPLGRQWIHRR</sequence>
<feature type="region of interest" description="Disordered" evidence="1">
    <location>
        <begin position="1"/>
        <end position="24"/>
    </location>
</feature>
<dbReference type="OrthoDB" id="524320at2"/>
<reference evidence="3 4" key="1">
    <citation type="submission" date="2019-06" db="EMBL/GenBank/DDBJ databases">
        <title>Genome sequence of Litorilinea aerophila BAA-2444.</title>
        <authorList>
            <person name="Maclea K.S."/>
            <person name="Maurais E.G."/>
            <person name="Iannazzi L.C."/>
        </authorList>
    </citation>
    <scope>NUCLEOTIDE SEQUENCE [LARGE SCALE GENOMIC DNA]</scope>
    <source>
        <strain evidence="3 4">ATCC BAA-2444</strain>
    </source>
</reference>
<organism evidence="3 4">
    <name type="scientific">Litorilinea aerophila</name>
    <dbReference type="NCBI Taxonomy" id="1204385"/>
    <lineage>
        <taxon>Bacteria</taxon>
        <taxon>Bacillati</taxon>
        <taxon>Chloroflexota</taxon>
        <taxon>Caldilineae</taxon>
        <taxon>Caldilineales</taxon>
        <taxon>Caldilineaceae</taxon>
        <taxon>Litorilinea</taxon>
    </lineage>
</organism>
<feature type="transmembrane region" description="Helical" evidence="2">
    <location>
        <begin position="310"/>
        <end position="327"/>
    </location>
</feature>
<keyword evidence="2" id="KW-1133">Transmembrane helix</keyword>
<accession>A0A540VDW3</accession>
<feature type="transmembrane region" description="Helical" evidence="2">
    <location>
        <begin position="38"/>
        <end position="60"/>
    </location>
</feature>
<keyword evidence="2" id="KW-0472">Membrane</keyword>
<evidence type="ECO:0000256" key="1">
    <source>
        <dbReference type="SAM" id="MobiDB-lite"/>
    </source>
</evidence>
<keyword evidence="4" id="KW-1185">Reference proteome</keyword>